<evidence type="ECO:0000313" key="3">
    <source>
        <dbReference type="Proteomes" id="UP001500804"/>
    </source>
</evidence>
<keyword evidence="1" id="KW-0472">Membrane</keyword>
<evidence type="ECO:0000256" key="1">
    <source>
        <dbReference type="SAM" id="Phobius"/>
    </source>
</evidence>
<sequence length="284" mass="30774">MRALTTRPDVVALRVDRVRAQVDALLWAGIVLGLLFTTVNVHRFAAAGAGAFSPGWWVAWLLDSMVSLVLLAVLRAEQITARYQVTLGVWPRRAKWCAFAATYLMNTWTSWGLNGEALSVSGVMLVSGSLRFADQSIDNATSGQALQQSPAPGLYRLDADNLIVRVPALDTFDIAPGFTGLSVFGDTEYMVCHITTTAEDSNTRGASTAKFTLIVNQWKSDGTLCHTDATTTVTKTVPYAVHRIYVPLNKPNFLVSTAPGRIPRFNAYVRGVGSPAAARARRTA</sequence>
<feature type="transmembrane region" description="Helical" evidence="1">
    <location>
        <begin position="57"/>
        <end position="74"/>
    </location>
</feature>
<comment type="caution">
    <text evidence="2">The sequence shown here is derived from an EMBL/GenBank/DDBJ whole genome shotgun (WGS) entry which is preliminary data.</text>
</comment>
<keyword evidence="3" id="KW-1185">Reference proteome</keyword>
<organism evidence="2 3">
    <name type="scientific">Pseudonocardia adelaidensis</name>
    <dbReference type="NCBI Taxonomy" id="648754"/>
    <lineage>
        <taxon>Bacteria</taxon>
        <taxon>Bacillati</taxon>
        <taxon>Actinomycetota</taxon>
        <taxon>Actinomycetes</taxon>
        <taxon>Pseudonocardiales</taxon>
        <taxon>Pseudonocardiaceae</taxon>
        <taxon>Pseudonocardia</taxon>
    </lineage>
</organism>
<keyword evidence="1" id="KW-1133">Transmembrane helix</keyword>
<dbReference type="Proteomes" id="UP001500804">
    <property type="component" value="Unassembled WGS sequence"/>
</dbReference>
<proteinExistence type="predicted"/>
<evidence type="ECO:0000313" key="2">
    <source>
        <dbReference type="EMBL" id="GAA5139922.1"/>
    </source>
</evidence>
<accession>A0ABP9P2Y0</accession>
<feature type="transmembrane region" description="Helical" evidence="1">
    <location>
        <begin position="24"/>
        <end position="45"/>
    </location>
</feature>
<reference evidence="3" key="1">
    <citation type="journal article" date="2019" name="Int. J. Syst. Evol. Microbiol.">
        <title>The Global Catalogue of Microorganisms (GCM) 10K type strain sequencing project: providing services to taxonomists for standard genome sequencing and annotation.</title>
        <authorList>
            <consortium name="The Broad Institute Genomics Platform"/>
            <consortium name="The Broad Institute Genome Sequencing Center for Infectious Disease"/>
            <person name="Wu L."/>
            <person name="Ma J."/>
        </authorList>
    </citation>
    <scope>NUCLEOTIDE SEQUENCE [LARGE SCALE GENOMIC DNA]</scope>
    <source>
        <strain evidence="3">JCM 18302</strain>
    </source>
</reference>
<protein>
    <recommendedName>
        <fullName evidence="4">SMODS-associating 2TM beta-strand rich effector domain-containing protein</fullName>
    </recommendedName>
</protein>
<name>A0ABP9P2Y0_9PSEU</name>
<gene>
    <name evidence="2" type="ORF">GCM10023320_76760</name>
</gene>
<keyword evidence="1" id="KW-0812">Transmembrane</keyword>
<evidence type="ECO:0008006" key="4">
    <source>
        <dbReference type="Google" id="ProtNLM"/>
    </source>
</evidence>
<dbReference type="EMBL" id="BAABJO010000045">
    <property type="protein sequence ID" value="GAA5139922.1"/>
    <property type="molecule type" value="Genomic_DNA"/>
</dbReference>